<reference evidence="2 3" key="2">
    <citation type="submission" date="2018-11" db="EMBL/GenBank/DDBJ databases">
        <authorList>
            <consortium name="Pathogen Informatics"/>
        </authorList>
    </citation>
    <scope>NUCLEOTIDE SEQUENCE [LARGE SCALE GENOMIC DNA]</scope>
</reference>
<name>A0A183DP78_9BILA</name>
<reference evidence="4" key="1">
    <citation type="submission" date="2016-06" db="UniProtKB">
        <authorList>
            <consortium name="WormBaseParasite"/>
        </authorList>
    </citation>
    <scope>IDENTIFICATION</scope>
</reference>
<dbReference type="WBParaSite" id="GPUH_0001053201-mRNA-1">
    <property type="protein sequence ID" value="GPUH_0001053201-mRNA-1"/>
    <property type="gene ID" value="GPUH_0001053201"/>
</dbReference>
<keyword evidence="3" id="KW-1185">Reference proteome</keyword>
<dbReference type="GO" id="GO:0016197">
    <property type="term" value="P:endosomal transport"/>
    <property type="evidence" value="ECO:0007669"/>
    <property type="project" value="TreeGrafter"/>
</dbReference>
<evidence type="ECO:0000313" key="2">
    <source>
        <dbReference type="EMBL" id="VDN17554.1"/>
    </source>
</evidence>
<evidence type="ECO:0000256" key="1">
    <source>
        <dbReference type="SAM" id="MobiDB-lite"/>
    </source>
</evidence>
<dbReference type="EMBL" id="UYRT01078013">
    <property type="protein sequence ID" value="VDN17554.1"/>
    <property type="molecule type" value="Genomic_DNA"/>
</dbReference>
<dbReference type="SUPFAM" id="SSF109993">
    <property type="entry name" value="VPS9 domain"/>
    <property type="match status" value="1"/>
</dbReference>
<organism evidence="4">
    <name type="scientific">Gongylonema pulchrum</name>
    <dbReference type="NCBI Taxonomy" id="637853"/>
    <lineage>
        <taxon>Eukaryota</taxon>
        <taxon>Metazoa</taxon>
        <taxon>Ecdysozoa</taxon>
        <taxon>Nematoda</taxon>
        <taxon>Chromadorea</taxon>
        <taxon>Rhabditida</taxon>
        <taxon>Spirurina</taxon>
        <taxon>Spiruromorpha</taxon>
        <taxon>Spiruroidea</taxon>
        <taxon>Gongylonematidae</taxon>
        <taxon>Gongylonema</taxon>
    </lineage>
</organism>
<protein>
    <submittedName>
        <fullName evidence="4">ANK_REP_REGION domain-containing protein</fullName>
    </submittedName>
</protein>
<dbReference type="InterPro" id="IPR037191">
    <property type="entry name" value="VPS9_dom_sf"/>
</dbReference>
<dbReference type="OrthoDB" id="48314at2759"/>
<feature type="region of interest" description="Disordered" evidence="1">
    <location>
        <begin position="1"/>
        <end position="32"/>
    </location>
</feature>
<feature type="compositionally biased region" description="Polar residues" evidence="1">
    <location>
        <begin position="10"/>
        <end position="32"/>
    </location>
</feature>
<dbReference type="AlphaFoldDB" id="A0A183DP78"/>
<sequence length="165" mass="18467">MFSTAPMCTDSCTAEGSTDPDSQPTTARTPSSQEEELNSSALFLAPVCNFIIETFFSQCYAVIFTLYSVNCADQDARYWERMVNLNAFTDVKLLAFLEINRDLWPIDIENADDLETPLIRATARKKFYKSAIRMLQQISSHSNPTSKLAVLANTFTEICAVSSHL</sequence>
<dbReference type="Proteomes" id="UP000271098">
    <property type="component" value="Unassembled WGS sequence"/>
</dbReference>
<gene>
    <name evidence="2" type="ORF">GPUH_LOCUS10519</name>
</gene>
<proteinExistence type="predicted"/>
<dbReference type="InterPro" id="IPR051984">
    <property type="entry name" value="Alsin"/>
</dbReference>
<dbReference type="GO" id="GO:0031267">
    <property type="term" value="F:small GTPase binding"/>
    <property type="evidence" value="ECO:0007669"/>
    <property type="project" value="TreeGrafter"/>
</dbReference>
<dbReference type="GO" id="GO:0005737">
    <property type="term" value="C:cytoplasm"/>
    <property type="evidence" value="ECO:0007669"/>
    <property type="project" value="TreeGrafter"/>
</dbReference>
<dbReference type="Gene3D" id="1.20.1050.80">
    <property type="entry name" value="VPS9 domain"/>
    <property type="match status" value="1"/>
</dbReference>
<dbReference type="GO" id="GO:0005085">
    <property type="term" value="F:guanyl-nucleotide exchange factor activity"/>
    <property type="evidence" value="ECO:0007669"/>
    <property type="project" value="TreeGrafter"/>
</dbReference>
<evidence type="ECO:0000313" key="3">
    <source>
        <dbReference type="Proteomes" id="UP000271098"/>
    </source>
</evidence>
<dbReference type="PANTHER" id="PTHR46089:SF2">
    <property type="entry name" value="ALSIN HOMOLOG"/>
    <property type="match status" value="1"/>
</dbReference>
<dbReference type="PANTHER" id="PTHR46089">
    <property type="entry name" value="ALSIN HOMOLOG"/>
    <property type="match status" value="1"/>
</dbReference>
<evidence type="ECO:0000313" key="4">
    <source>
        <dbReference type="WBParaSite" id="GPUH_0001053201-mRNA-1"/>
    </source>
</evidence>
<accession>A0A183DP78</accession>